<dbReference type="OrthoDB" id="6133115at2759"/>
<dbReference type="GeneID" id="94344325"/>
<keyword evidence="3" id="KW-1185">Reference proteome</keyword>
<sequence length="231" mass="26106">MATFKWVKGVPSPMVLNVACPKLTNFLRSAEQLYQFNTLVQILQGDIEKIEIIGDERVDGLAFPTGYDLKQYRSSYYASSAIFRRAGPKLDDHVRELKIRLKAGNAIVTPAFDAGVDKLIHCVGPYQYDGHHMRTLQQTYWSMLRCVHQEKLHCVAVASISTGAKRLPVIGAAWVALCAIQRYIRSVPWTATIAIVCHSARAYSAYTKSKAKVMSRFNAKYLRTSPTRDWY</sequence>
<dbReference type="Gene3D" id="3.40.220.10">
    <property type="entry name" value="Leucine Aminopeptidase, subunit E, domain 1"/>
    <property type="match status" value="1"/>
</dbReference>
<dbReference type="InterPro" id="IPR043472">
    <property type="entry name" value="Macro_dom-like"/>
</dbReference>
<dbReference type="Proteomes" id="UP000294530">
    <property type="component" value="Unassembled WGS sequence"/>
</dbReference>
<dbReference type="KEGG" id="blac:94344325"/>
<dbReference type="PROSITE" id="PS51154">
    <property type="entry name" value="MACRO"/>
    <property type="match status" value="1"/>
</dbReference>
<dbReference type="InterPro" id="IPR002589">
    <property type="entry name" value="Macro_dom"/>
</dbReference>
<evidence type="ECO:0000313" key="2">
    <source>
        <dbReference type="EMBL" id="TDH73323.1"/>
    </source>
</evidence>
<reference evidence="2 3" key="1">
    <citation type="journal article" date="2021" name="Genome Biol.">
        <title>AFLAP: assembly-free linkage analysis pipeline using k-mers from genome sequencing data.</title>
        <authorList>
            <person name="Fletcher K."/>
            <person name="Zhang L."/>
            <person name="Gil J."/>
            <person name="Han R."/>
            <person name="Cavanaugh K."/>
            <person name="Michelmore R."/>
        </authorList>
    </citation>
    <scope>NUCLEOTIDE SEQUENCE [LARGE SCALE GENOMIC DNA]</scope>
    <source>
        <strain evidence="2 3">SF5</strain>
    </source>
</reference>
<accession>A0A976IKB2</accession>
<protein>
    <recommendedName>
        <fullName evidence="1">Macro domain-containing protein</fullName>
    </recommendedName>
</protein>
<feature type="domain" description="Macro" evidence="1">
    <location>
        <begin position="27"/>
        <end position="214"/>
    </location>
</feature>
<dbReference type="SUPFAM" id="SSF52949">
    <property type="entry name" value="Macro domain-like"/>
    <property type="match status" value="1"/>
</dbReference>
<dbReference type="AlphaFoldDB" id="A0A976IKB2"/>
<dbReference type="PANTHER" id="PTHR11106:SF27">
    <property type="entry name" value="MACRO DOMAIN-CONTAINING PROTEIN"/>
    <property type="match status" value="1"/>
</dbReference>
<dbReference type="RefSeq" id="XP_067822821.1">
    <property type="nucleotide sequence ID" value="XM_067958654.1"/>
</dbReference>
<proteinExistence type="predicted"/>
<evidence type="ECO:0000259" key="1">
    <source>
        <dbReference type="PROSITE" id="PS51154"/>
    </source>
</evidence>
<organism evidence="2 3">
    <name type="scientific">Bremia lactucae</name>
    <name type="common">Lettuce downy mildew</name>
    <dbReference type="NCBI Taxonomy" id="4779"/>
    <lineage>
        <taxon>Eukaryota</taxon>
        <taxon>Sar</taxon>
        <taxon>Stramenopiles</taxon>
        <taxon>Oomycota</taxon>
        <taxon>Peronosporomycetes</taxon>
        <taxon>Peronosporales</taxon>
        <taxon>Peronosporaceae</taxon>
        <taxon>Bremia</taxon>
    </lineage>
</organism>
<dbReference type="EMBL" id="SHOA02000001">
    <property type="protein sequence ID" value="TDH73323.1"/>
    <property type="molecule type" value="Genomic_DNA"/>
</dbReference>
<name>A0A976IKB2_BRELC</name>
<dbReference type="PANTHER" id="PTHR11106">
    <property type="entry name" value="GANGLIOSIDE INDUCED DIFFERENTIATION ASSOCIATED PROTEIN 2-RELATED"/>
    <property type="match status" value="1"/>
</dbReference>
<comment type="caution">
    <text evidence="2">The sequence shown here is derived from an EMBL/GenBank/DDBJ whole genome shotgun (WGS) entry which is preliminary data.</text>
</comment>
<dbReference type="Pfam" id="PF01661">
    <property type="entry name" value="Macro"/>
    <property type="match status" value="1"/>
</dbReference>
<evidence type="ECO:0000313" key="3">
    <source>
        <dbReference type="Proteomes" id="UP000294530"/>
    </source>
</evidence>
<gene>
    <name evidence="2" type="ORF">CCR75_000547</name>
</gene>